<dbReference type="InterPro" id="IPR001296">
    <property type="entry name" value="Glyco_trans_1"/>
</dbReference>
<sequence>MQPPIYFDPRWNGNHGIGRFSAELQARLPGVVPLRIAGPKLSLVDPLASSLALAGLREGCFLSPGFNPPLRSPIPFAFTIHDLVHLRVPAESSAVRRLYYASVVRPATRRAWRILTVSEYSKQDIVEWSGVDAARVHVVGNGVSPVFVPGPGRAQRERFFLHVGRRAGHKNIEGLLRAFAQSGLAGEFRLVFTGEPDAFTMDHVRALSLGEWVRFSGPVDDEALLGLYHRCTALVFPSLHEGFGLPVVEAMATGTPVVTSTTTSMPEIAGEGNALLADPRAPEEIAQALRRIAGDALLWDQLAARGRERARAFTWEQVSERTQRALGLGAGLSATRGGGKTSGAGPGRRD</sequence>
<dbReference type="GO" id="GO:0009103">
    <property type="term" value="P:lipopolysaccharide biosynthetic process"/>
    <property type="evidence" value="ECO:0007669"/>
    <property type="project" value="TreeGrafter"/>
</dbReference>
<dbReference type="Pfam" id="PF00534">
    <property type="entry name" value="Glycos_transf_1"/>
    <property type="match status" value="1"/>
</dbReference>
<dbReference type="InterPro" id="IPR028098">
    <property type="entry name" value="Glyco_trans_4-like_N"/>
</dbReference>
<feature type="domain" description="Glycosyl transferase family 1" evidence="3">
    <location>
        <begin position="153"/>
        <end position="308"/>
    </location>
</feature>
<protein>
    <submittedName>
        <fullName evidence="5">Glycosyltransferase family 4 protein</fullName>
    </submittedName>
</protein>
<evidence type="ECO:0000256" key="2">
    <source>
        <dbReference type="SAM" id="MobiDB-lite"/>
    </source>
</evidence>
<feature type="region of interest" description="Disordered" evidence="2">
    <location>
        <begin position="326"/>
        <end position="350"/>
    </location>
</feature>
<feature type="compositionally biased region" description="Gly residues" evidence="2">
    <location>
        <begin position="336"/>
        <end position="350"/>
    </location>
</feature>
<feature type="domain" description="Glycosyltransferase subfamily 4-like N-terminal" evidence="4">
    <location>
        <begin position="71"/>
        <end position="145"/>
    </location>
</feature>
<dbReference type="Gene3D" id="3.40.50.2000">
    <property type="entry name" value="Glycogen Phosphorylase B"/>
    <property type="match status" value="2"/>
</dbReference>
<dbReference type="EMBL" id="JACORT010000002">
    <property type="protein sequence ID" value="MBC5782797.1"/>
    <property type="molecule type" value="Genomic_DNA"/>
</dbReference>
<proteinExistence type="predicted"/>
<evidence type="ECO:0000259" key="3">
    <source>
        <dbReference type="Pfam" id="PF00534"/>
    </source>
</evidence>
<gene>
    <name evidence="5" type="ORF">H8N03_07550</name>
</gene>
<evidence type="ECO:0000256" key="1">
    <source>
        <dbReference type="ARBA" id="ARBA00022679"/>
    </source>
</evidence>
<dbReference type="AlphaFoldDB" id="A0A923MS26"/>
<dbReference type="PANTHER" id="PTHR46401:SF2">
    <property type="entry name" value="GLYCOSYLTRANSFERASE WBBK-RELATED"/>
    <property type="match status" value="1"/>
</dbReference>
<dbReference type="Pfam" id="PF13439">
    <property type="entry name" value="Glyco_transf_4"/>
    <property type="match status" value="1"/>
</dbReference>
<dbReference type="CDD" id="cd03809">
    <property type="entry name" value="GT4_MtfB-like"/>
    <property type="match status" value="1"/>
</dbReference>
<keyword evidence="6" id="KW-1185">Reference proteome</keyword>
<reference evidence="5" key="1">
    <citation type="submission" date="2020-08" db="EMBL/GenBank/DDBJ databases">
        <title>Ramlibacter sp. USB13 16S ribosomal RNA gene genome sequencing and assembly.</title>
        <authorList>
            <person name="Kang M."/>
        </authorList>
    </citation>
    <scope>NUCLEOTIDE SEQUENCE</scope>
    <source>
        <strain evidence="5">USB13</strain>
    </source>
</reference>
<dbReference type="SUPFAM" id="SSF53756">
    <property type="entry name" value="UDP-Glycosyltransferase/glycogen phosphorylase"/>
    <property type="match status" value="1"/>
</dbReference>
<name>A0A923MS26_9BURK</name>
<organism evidence="5 6">
    <name type="scientific">Ramlibacter cellulosilyticus</name>
    <dbReference type="NCBI Taxonomy" id="2764187"/>
    <lineage>
        <taxon>Bacteria</taxon>
        <taxon>Pseudomonadati</taxon>
        <taxon>Pseudomonadota</taxon>
        <taxon>Betaproteobacteria</taxon>
        <taxon>Burkholderiales</taxon>
        <taxon>Comamonadaceae</taxon>
        <taxon>Ramlibacter</taxon>
    </lineage>
</organism>
<dbReference type="GO" id="GO:0016757">
    <property type="term" value="F:glycosyltransferase activity"/>
    <property type="evidence" value="ECO:0007669"/>
    <property type="project" value="InterPro"/>
</dbReference>
<dbReference type="PANTHER" id="PTHR46401">
    <property type="entry name" value="GLYCOSYLTRANSFERASE WBBK-RELATED"/>
    <property type="match status" value="1"/>
</dbReference>
<dbReference type="RefSeq" id="WP_187075544.1">
    <property type="nucleotide sequence ID" value="NZ_JACORT010000002.1"/>
</dbReference>
<dbReference type="Proteomes" id="UP000608513">
    <property type="component" value="Unassembled WGS sequence"/>
</dbReference>
<evidence type="ECO:0000313" key="6">
    <source>
        <dbReference type="Proteomes" id="UP000608513"/>
    </source>
</evidence>
<evidence type="ECO:0000259" key="4">
    <source>
        <dbReference type="Pfam" id="PF13439"/>
    </source>
</evidence>
<evidence type="ECO:0000313" key="5">
    <source>
        <dbReference type="EMBL" id="MBC5782797.1"/>
    </source>
</evidence>
<accession>A0A923MS26</accession>
<comment type="caution">
    <text evidence="5">The sequence shown here is derived from an EMBL/GenBank/DDBJ whole genome shotgun (WGS) entry which is preliminary data.</text>
</comment>
<keyword evidence="1" id="KW-0808">Transferase</keyword>